<dbReference type="GO" id="GO:0042805">
    <property type="term" value="F:actinin binding"/>
    <property type="evidence" value="ECO:0007669"/>
    <property type="project" value="TreeGrafter"/>
</dbReference>
<reference evidence="10 11" key="1">
    <citation type="journal article" date="2019" name="PLoS Biol.">
        <title>Sex chromosomes control vertical transmission of feminizing Wolbachia symbionts in an isopod.</title>
        <authorList>
            <person name="Becking T."/>
            <person name="Chebbi M.A."/>
            <person name="Giraud I."/>
            <person name="Moumen B."/>
            <person name="Laverre T."/>
            <person name="Caubet Y."/>
            <person name="Peccoud J."/>
            <person name="Gilbert C."/>
            <person name="Cordaux R."/>
        </authorList>
    </citation>
    <scope>NUCLEOTIDE SEQUENCE [LARGE SCALE GENOMIC DNA]</scope>
    <source>
        <strain evidence="10">ANa2</strain>
        <tissue evidence="10">Whole body excluding digestive tract and cuticle</tissue>
    </source>
</reference>
<dbReference type="SUPFAM" id="SSF57716">
    <property type="entry name" value="Glucocorticoid receptor-like (DNA-binding domain)"/>
    <property type="match status" value="8"/>
</dbReference>
<dbReference type="GO" id="GO:0060537">
    <property type="term" value="P:muscle tissue development"/>
    <property type="evidence" value="ECO:0007669"/>
    <property type="project" value="UniProtKB-ARBA"/>
</dbReference>
<keyword evidence="11" id="KW-1185">Reference proteome</keyword>
<gene>
    <name evidence="10" type="ORF">Anas_00204</name>
</gene>
<feature type="domain" description="LIM zinc-binding" evidence="9">
    <location>
        <begin position="295"/>
        <end position="356"/>
    </location>
</feature>
<evidence type="ECO:0000256" key="8">
    <source>
        <dbReference type="PROSITE-ProRule" id="PRU00125"/>
    </source>
</evidence>
<dbReference type="Pfam" id="PF00412">
    <property type="entry name" value="LIM"/>
    <property type="match status" value="4"/>
</dbReference>
<name>A0A5N5TLK0_9CRUS</name>
<dbReference type="OrthoDB" id="6364381at2759"/>
<dbReference type="PANTHER" id="PTHR24215">
    <property type="entry name" value="RHO-GTPASE-ACTIVATING PROTEIN LRG1"/>
    <property type="match status" value="1"/>
</dbReference>
<dbReference type="PROSITE" id="PS00478">
    <property type="entry name" value="LIM_DOMAIN_1"/>
    <property type="match status" value="2"/>
</dbReference>
<keyword evidence="2" id="KW-0517">Myogenesis</keyword>
<feature type="domain" description="LIM zinc-binding" evidence="9">
    <location>
        <begin position="175"/>
        <end position="236"/>
    </location>
</feature>
<evidence type="ECO:0000313" key="10">
    <source>
        <dbReference type="EMBL" id="KAB7507026.1"/>
    </source>
</evidence>
<comment type="caution">
    <text evidence="10">The sequence shown here is derived from an EMBL/GenBank/DDBJ whole genome shotgun (WGS) entry which is preliminary data.</text>
</comment>
<dbReference type="InterPro" id="IPR001781">
    <property type="entry name" value="Znf_LIM"/>
</dbReference>
<keyword evidence="5 8" id="KW-0862">Zinc</keyword>
<keyword evidence="6 8" id="KW-0440">LIM domain</keyword>
<evidence type="ECO:0000259" key="9">
    <source>
        <dbReference type="PROSITE" id="PS50023"/>
    </source>
</evidence>
<keyword evidence="4" id="KW-0677">Repeat</keyword>
<dbReference type="GO" id="GO:0007517">
    <property type="term" value="P:muscle organ development"/>
    <property type="evidence" value="ECO:0007669"/>
    <property type="project" value="UniProtKB-KW"/>
</dbReference>
<dbReference type="Proteomes" id="UP000326759">
    <property type="component" value="Unassembled WGS sequence"/>
</dbReference>
<keyword evidence="7" id="KW-0539">Nucleus</keyword>
<comment type="subcellular location">
    <subcellularLocation>
        <location evidence="1">Nucleus</location>
    </subcellularLocation>
</comment>
<evidence type="ECO:0000313" key="11">
    <source>
        <dbReference type="Proteomes" id="UP000326759"/>
    </source>
</evidence>
<dbReference type="GO" id="GO:0046872">
    <property type="term" value="F:metal ion binding"/>
    <property type="evidence" value="ECO:0007669"/>
    <property type="project" value="UniProtKB-KW"/>
</dbReference>
<dbReference type="AlphaFoldDB" id="A0A5N5TLK0"/>
<keyword evidence="3 8" id="KW-0479">Metal-binding</keyword>
<evidence type="ECO:0000256" key="4">
    <source>
        <dbReference type="ARBA" id="ARBA00022737"/>
    </source>
</evidence>
<evidence type="ECO:0000256" key="7">
    <source>
        <dbReference type="ARBA" id="ARBA00023242"/>
    </source>
</evidence>
<evidence type="ECO:0000256" key="5">
    <source>
        <dbReference type="ARBA" id="ARBA00022833"/>
    </source>
</evidence>
<dbReference type="PANTHER" id="PTHR24215:SF35">
    <property type="entry name" value="MUSCLE LIM PROTEIN MLP84B"/>
    <property type="match status" value="1"/>
</dbReference>
<proteinExistence type="predicted"/>
<dbReference type="GO" id="GO:0045214">
    <property type="term" value="P:sarcomere organization"/>
    <property type="evidence" value="ECO:0007669"/>
    <property type="project" value="TreeGrafter"/>
</dbReference>
<organism evidence="10 11">
    <name type="scientific">Armadillidium nasatum</name>
    <dbReference type="NCBI Taxonomy" id="96803"/>
    <lineage>
        <taxon>Eukaryota</taxon>
        <taxon>Metazoa</taxon>
        <taxon>Ecdysozoa</taxon>
        <taxon>Arthropoda</taxon>
        <taxon>Crustacea</taxon>
        <taxon>Multicrustacea</taxon>
        <taxon>Malacostraca</taxon>
        <taxon>Eumalacostraca</taxon>
        <taxon>Peracarida</taxon>
        <taxon>Isopoda</taxon>
        <taxon>Oniscidea</taxon>
        <taxon>Crinocheta</taxon>
        <taxon>Armadillidiidae</taxon>
        <taxon>Armadillidium</taxon>
    </lineage>
</organism>
<protein>
    <submittedName>
        <fullName evidence="10">Muscle LIM protein Mlp84B</fullName>
    </submittedName>
</protein>
<feature type="domain" description="LIM zinc-binding" evidence="9">
    <location>
        <begin position="68"/>
        <end position="129"/>
    </location>
</feature>
<accession>A0A5N5TLK0</accession>
<dbReference type="GO" id="GO:0005634">
    <property type="term" value="C:nucleus"/>
    <property type="evidence" value="ECO:0007669"/>
    <property type="project" value="UniProtKB-SubCell"/>
</dbReference>
<sequence length="471" mass="51248">MIHCDGPDGDIYCRLCYAKKYGPKGYGFAAGSGGVLTAENIPGGLDMPAMNPATAQRDVSLIQATPGEGCPRCGGKVFMAEEMLARGRSYHRSCYSCCHCKRPLDSVVGCDAPDGEVYCKLCYAKRYGPKGYGFCSGAGGVLTAENIGGGEDHQKQQQIAFTTLDVSKIRAKEGEGCPRCGGKVFMAEEVHVRDRLWHKRCYSCCHCHRPLDSVVGCDAPDGEVYCKLCYSKKYGPKGYGFASGSGGVCCEGFRCLKVYRVKKFLFYCSGGEENPEINPASVAIDTTAILAAPGEGCPRCGGKVFTAEEMLSRGNRWHKRCFSCCDCHRPLDSMVLCDGPDSEIYCKLCYAKKFGPKGYGFASGQGGVLFPESLQGEGESLQVIGNAPIYLTQKDIRRVPAKEGQARCPRCGGAVFQAESMEWHKQCYSCVECHKPLDSMIGCDAPDGEIYCKLCYAKRHGPKGYDFFFPF</sequence>
<dbReference type="SMART" id="SM00132">
    <property type="entry name" value="LIM"/>
    <property type="match status" value="4"/>
</dbReference>
<dbReference type="CDD" id="cd09326">
    <property type="entry name" value="LIM_CRP_like"/>
    <property type="match status" value="2"/>
</dbReference>
<dbReference type="InterPro" id="IPR001368">
    <property type="entry name" value="TNFR/NGFR_Cys_rich_reg"/>
</dbReference>
<evidence type="ECO:0000256" key="3">
    <source>
        <dbReference type="ARBA" id="ARBA00022723"/>
    </source>
</evidence>
<feature type="domain" description="LIM zinc-binding" evidence="9">
    <location>
        <begin position="406"/>
        <end position="462"/>
    </location>
</feature>
<dbReference type="FunFam" id="2.10.110.10:FF:000001">
    <property type="entry name" value="Cysteine and glycine-rich protein 1"/>
    <property type="match status" value="4"/>
</dbReference>
<dbReference type="GO" id="GO:0030018">
    <property type="term" value="C:Z disc"/>
    <property type="evidence" value="ECO:0007669"/>
    <property type="project" value="TreeGrafter"/>
</dbReference>
<dbReference type="Gene3D" id="2.10.110.10">
    <property type="entry name" value="Cysteine Rich Protein"/>
    <property type="match status" value="4"/>
</dbReference>
<evidence type="ECO:0000256" key="1">
    <source>
        <dbReference type="ARBA" id="ARBA00004123"/>
    </source>
</evidence>
<dbReference type="PROSITE" id="PS50023">
    <property type="entry name" value="LIM_DOMAIN_2"/>
    <property type="match status" value="4"/>
</dbReference>
<dbReference type="PROSITE" id="PS00652">
    <property type="entry name" value="TNFR_NGFR_1"/>
    <property type="match status" value="1"/>
</dbReference>
<dbReference type="GO" id="GO:0008307">
    <property type="term" value="F:structural constituent of muscle"/>
    <property type="evidence" value="ECO:0007669"/>
    <property type="project" value="TreeGrafter"/>
</dbReference>
<dbReference type="EMBL" id="SEYY01000532">
    <property type="protein sequence ID" value="KAB7507026.1"/>
    <property type="molecule type" value="Genomic_DNA"/>
</dbReference>
<evidence type="ECO:0000256" key="2">
    <source>
        <dbReference type="ARBA" id="ARBA00022541"/>
    </source>
</evidence>
<evidence type="ECO:0000256" key="6">
    <source>
        <dbReference type="ARBA" id="ARBA00023038"/>
    </source>
</evidence>